<gene>
    <name evidence="1" type="ORF">SCALOS_LOCUS3795</name>
</gene>
<reference evidence="1" key="1">
    <citation type="submission" date="2021-06" db="EMBL/GenBank/DDBJ databases">
        <authorList>
            <person name="Kallberg Y."/>
            <person name="Tangrot J."/>
            <person name="Rosling A."/>
        </authorList>
    </citation>
    <scope>NUCLEOTIDE SEQUENCE</scope>
    <source>
        <strain evidence="1">AU212A</strain>
    </source>
</reference>
<keyword evidence="2" id="KW-1185">Reference proteome</keyword>
<dbReference type="Proteomes" id="UP000789860">
    <property type="component" value="Unassembled WGS sequence"/>
</dbReference>
<comment type="caution">
    <text evidence="1">The sequence shown here is derived from an EMBL/GenBank/DDBJ whole genome shotgun (WGS) entry which is preliminary data.</text>
</comment>
<dbReference type="EMBL" id="CAJVPM010004536">
    <property type="protein sequence ID" value="CAG8514358.1"/>
    <property type="molecule type" value="Genomic_DNA"/>
</dbReference>
<evidence type="ECO:0000313" key="2">
    <source>
        <dbReference type="Proteomes" id="UP000789860"/>
    </source>
</evidence>
<sequence>MDNQGQNKDSEIGDLNSKSNNLSDNVENYERADKESSKSNDKSSEVGAEIDPEEESSRYDLCESIPGLYRLLDLCKDKGSNGLVDKILISQQDLKKLCNEMVPNSFKSISKIQFEQLNSCHVHLIGCYGRNDLIAKLLLNKNVIDQVIYEQLLIPYEINTIQSLPTLRPGIYLQRLPSVTEDINSNPNKFLVIHWSEIGCYEDSASYYRKKNMTNLHRSLKILALWINLINLPKNKNYQDSILSIASSNTLELVVDNTDEEPKYDEKSYELITRHVYTFYYKKYLTKITTHQLCLMDDSDVENFDWSLLKKNFDDEDGENKENRAFIHKYEVRKSQEKKEDFELFKGFNLPLPMSNIQSSYTPKYFDGPPLHPLIVESASNQILLTRKMKYGKTTADKYSKRSFDSLISFQEHFKKLKIQKCALLIDRNKMTIQKLQILVEDGINVPEDGTNVPEGGIKVPDLFLNYNAELKEHEDRKVEIVSKVLESTLDRIKQMAYQILKQSYNHFELLISGHENDEIQIEESKSLISDHKLNYKIHLGEDKSISIDEIYPGIIQILKNEIFNISTNSWKCLKTRLIFAKHCGFIKASTVFNDEEQDFSKLINKYKNNCNLFSILPGKTVDKINDKAKKIYDKAEKIPDNEFVKQISDINDEAVTKKFLNAYLEWKELNFVQKVNRIVQDIREKVEKNLEVKSDEIYFKGKLKEIEEYFFQSICKKIEAKYPTNDLTEDRLTILNLEIDEYKKKYYLDCEISEKLCFSIYNVNLNQSDIEEMDKNEFFIPKPIISNNNVSFNIDPEIYEFNINSINRLQSNLDSQTTQKKLSIGRNFMVAINEPKHMIAIYDNDKGLLNTYRLDDEQNNIHLQYRNIQISQWYNLNIPQIAHMFFIKSTEDVCFVEKNGSARIYNGACFVAFVKEKSFVKTSEVDDKLIEMKSKDMCTKMQVENSYDIKPKLLSTNDTIELSNIDIETKNNEETAFISQKNLDSSTEPGIQKFKSIYKENETISENMYTKMQAENSFDINDEANEAKSSSIDNTTKNNKELATISQESVDNLTESKLQQNTMVQSKINNSQVLNIDIVHGYVFFLEKFSKNANKVIEVPFDSSTIEFFQFCSLANKQTHLITIDLHNNNFQSLMVKVTQMKAKYRFERKTVKKSLGKVKIERNDPFTVLGQNTKFTIDFHVGDLLVIGNEKFQIMKIVNDCELKIINQQKLNFEEWQQFNIEPRTKVNGLLDVYSMVFTKYAITNPFSKKDELLKLTIVLELSSKLNIDNYKTKFQTYFRKLFKKYKKETKKPMGHLEKFGVNCIIFESFDNLVSEFTEHKFGDWIIDFFCLIPIQIAVAHDNEFIPIRDGFLEKAEQNVFDDGFGLIGNISKAISFGWYESIFEYYADLEVKVISSMGEQSSELSNLYNSNIFPNLGKSYLLNHCLGSTFDGSAMRCTEVKIDEILYVALDFEGLASIERSPQEETFLQLLNAALSNLVIFKSNFTVSRDISSMFQRFQDAKKK</sequence>
<accession>A0ACA9L710</accession>
<proteinExistence type="predicted"/>
<feature type="non-terminal residue" evidence="1">
    <location>
        <position position="1507"/>
    </location>
</feature>
<name>A0ACA9L710_9GLOM</name>
<protein>
    <submittedName>
        <fullName evidence="1">11433_t:CDS:1</fullName>
    </submittedName>
</protein>
<organism evidence="1 2">
    <name type="scientific">Scutellospora calospora</name>
    <dbReference type="NCBI Taxonomy" id="85575"/>
    <lineage>
        <taxon>Eukaryota</taxon>
        <taxon>Fungi</taxon>
        <taxon>Fungi incertae sedis</taxon>
        <taxon>Mucoromycota</taxon>
        <taxon>Glomeromycotina</taxon>
        <taxon>Glomeromycetes</taxon>
        <taxon>Diversisporales</taxon>
        <taxon>Gigasporaceae</taxon>
        <taxon>Scutellospora</taxon>
    </lineage>
</organism>
<evidence type="ECO:0000313" key="1">
    <source>
        <dbReference type="EMBL" id="CAG8514358.1"/>
    </source>
</evidence>